<proteinExistence type="inferred from homology"/>
<feature type="binding site" evidence="9">
    <location>
        <position position="141"/>
    </location>
    <ligand>
        <name>Ni(2+)</name>
        <dbReference type="ChEBI" id="CHEBI:49786"/>
    </ligand>
</feature>
<evidence type="ECO:0000313" key="11">
    <source>
        <dbReference type="EMBL" id="KAA1058915.1"/>
    </source>
</evidence>
<dbReference type="InterPro" id="IPR014710">
    <property type="entry name" value="RmlC-like_jellyroll"/>
</dbReference>
<evidence type="ECO:0000256" key="6">
    <source>
        <dbReference type="ARBA" id="ARBA00023002"/>
    </source>
</evidence>
<keyword evidence="6 9" id="KW-0560">Oxidoreductase</keyword>
<organism evidence="10 12">
    <name type="scientific">Azospirillum argentinense</name>
    <dbReference type="NCBI Taxonomy" id="2970906"/>
    <lineage>
        <taxon>Bacteria</taxon>
        <taxon>Pseudomonadati</taxon>
        <taxon>Pseudomonadota</taxon>
        <taxon>Alphaproteobacteria</taxon>
        <taxon>Rhodospirillales</taxon>
        <taxon>Azospirillaceae</taxon>
        <taxon>Azospirillum</taxon>
    </lineage>
</organism>
<name>A0A060DFG2_9PROT</name>
<comment type="catalytic activity">
    <reaction evidence="1 9">
        <text>1,2-dihydroxy-5-(methylsulfanyl)pent-1-en-3-one + O2 = 4-methylsulfanyl-2-oxobutanoate + formate + 2 H(+)</text>
        <dbReference type="Rhea" id="RHEA:24504"/>
        <dbReference type="ChEBI" id="CHEBI:15378"/>
        <dbReference type="ChEBI" id="CHEBI:15379"/>
        <dbReference type="ChEBI" id="CHEBI:15740"/>
        <dbReference type="ChEBI" id="CHEBI:16723"/>
        <dbReference type="ChEBI" id="CHEBI:49252"/>
        <dbReference type="EC" id="1.13.11.54"/>
    </reaction>
</comment>
<feature type="site" description="May play a role in transmitting local conformational changes" evidence="9">
    <location>
        <position position="102"/>
    </location>
</feature>
<dbReference type="PANTHER" id="PTHR23418:SF0">
    <property type="entry name" value="ACIREDUCTONE DIOXYGENASE"/>
    <property type="match status" value="1"/>
</dbReference>
<dbReference type="EMBL" id="CP007793">
    <property type="protein sequence ID" value="AIB11587.1"/>
    <property type="molecule type" value="Genomic_DNA"/>
</dbReference>
<feature type="binding site" evidence="9">
    <location>
        <position position="99"/>
    </location>
    <ligand>
        <name>Ni(2+)</name>
        <dbReference type="ChEBI" id="CHEBI:49786"/>
    </ligand>
</feature>
<feature type="binding site" evidence="9">
    <location>
        <position position="97"/>
    </location>
    <ligand>
        <name>Fe(2+)</name>
        <dbReference type="ChEBI" id="CHEBI:29033"/>
    </ligand>
</feature>
<comment type="subunit">
    <text evidence="9">Monomer.</text>
</comment>
<comment type="catalytic activity">
    <reaction evidence="9">
        <text>1,2-dihydroxy-5-(methylsulfanyl)pent-1-en-3-one + O2 = 3-(methylsulfanyl)propanoate + CO + formate + 2 H(+)</text>
        <dbReference type="Rhea" id="RHEA:14161"/>
        <dbReference type="ChEBI" id="CHEBI:15378"/>
        <dbReference type="ChEBI" id="CHEBI:15379"/>
        <dbReference type="ChEBI" id="CHEBI:15740"/>
        <dbReference type="ChEBI" id="CHEBI:17245"/>
        <dbReference type="ChEBI" id="CHEBI:49016"/>
        <dbReference type="ChEBI" id="CHEBI:49252"/>
        <dbReference type="EC" id="1.13.11.53"/>
    </reaction>
</comment>
<keyword evidence="8 9" id="KW-0486">Methionine biosynthesis</keyword>
<evidence type="ECO:0000313" key="10">
    <source>
        <dbReference type="EMBL" id="AIB11587.1"/>
    </source>
</evidence>
<feature type="binding site" evidence="9">
    <location>
        <position position="103"/>
    </location>
    <ligand>
        <name>Fe(2+)</name>
        <dbReference type="ChEBI" id="CHEBI:29033"/>
    </ligand>
</feature>
<evidence type="ECO:0000256" key="2">
    <source>
        <dbReference type="ARBA" id="ARBA00022596"/>
    </source>
</evidence>
<dbReference type="Proteomes" id="UP000027186">
    <property type="component" value="Chromosome"/>
</dbReference>
<dbReference type="UniPathway" id="UPA00904">
    <property type="reaction ID" value="UER00878"/>
</dbReference>
<accession>A0A060DFG2</accession>
<dbReference type="GO" id="GO:0016151">
    <property type="term" value="F:nickel cation binding"/>
    <property type="evidence" value="ECO:0007669"/>
    <property type="project" value="UniProtKB-UniRule"/>
</dbReference>
<dbReference type="HAMAP" id="MF_01682">
    <property type="entry name" value="Salvage_MtnD"/>
    <property type="match status" value="1"/>
</dbReference>
<dbReference type="RefSeq" id="WP_038527666.1">
    <property type="nucleotide sequence ID" value="NZ_CP007793.1"/>
</dbReference>
<accession>A0A5B0L3M7</accession>
<dbReference type="GO" id="GO:0010308">
    <property type="term" value="F:acireductone dioxygenase (Ni2+-requiring) activity"/>
    <property type="evidence" value="ECO:0007669"/>
    <property type="project" value="UniProtKB-UniRule"/>
</dbReference>
<keyword evidence="7 9" id="KW-0408">Iron</keyword>
<comment type="cofactor">
    <cofactor evidence="9">
        <name>Fe(2+)</name>
        <dbReference type="ChEBI" id="CHEBI:29033"/>
    </cofactor>
    <text evidence="9">Binds 1 Fe(2+) cation per monomer.</text>
</comment>
<dbReference type="InterPro" id="IPR023956">
    <property type="entry name" value="ARD_bac"/>
</dbReference>
<protein>
    <recommendedName>
        <fullName evidence="9">Acireductone dioxygenase</fullName>
    </recommendedName>
    <alternativeName>
        <fullName evidence="9">1,2-dihydroxy-3-keto-5-methylthiopentene dioxygenase</fullName>
        <shortName evidence="9">DHK-MTPene dioxygenase</shortName>
    </alternativeName>
    <alternativeName>
        <fullName evidence="9">Acireductone dioxygenase (Fe(2+)-requiring)</fullName>
        <shortName evidence="9">ARD'</shortName>
        <shortName evidence="9">Fe-ARD</shortName>
        <ecNumber evidence="9">1.13.11.54</ecNumber>
    </alternativeName>
    <alternativeName>
        <fullName evidence="9">Acireductone dioxygenase (Ni(2+)-requiring)</fullName>
        <shortName evidence="9">ARD</shortName>
        <shortName evidence="9">Ni-ARD</shortName>
        <ecNumber evidence="9">1.13.11.53</ecNumber>
    </alternativeName>
</protein>
<dbReference type="OrthoDB" id="9795636at2"/>
<sequence length="187" mass="20277">MARLSVYSDTDPTVAELSSADPALVTAHLALAGVLFERWPAPQAIPDAADAHAVLEAYAGPVTALKEARGFQSADVVRMPRGQPDAAVRRAAFLAEHTHDEDEARFFVQGSGAFYLHVDGKVFRLVCGAGDLLSIPARTKHWFDMGPDPEFTAIRFFTRPDGWVASFTGDVIADRFPKFESETGNVS</sequence>
<evidence type="ECO:0000256" key="9">
    <source>
        <dbReference type="HAMAP-Rule" id="MF_01682"/>
    </source>
</evidence>
<comment type="function">
    <text evidence="9">Catalyzes 2 different reactions between oxygene and the acireductone 1,2-dihydroxy-3-keto-5-methylthiopentene (DHK-MTPene) depending upon the metal bound in the active site. Fe-containing acireductone dioxygenase (Fe-ARD) produces formate and 2-keto-4-methylthiobutyrate (KMTB), the alpha-ketoacid precursor of methionine in the methionine recycle pathway. Ni-containing acireductone dioxygenase (Ni-ARD) produces methylthiopropionate, carbon monoxide and formate, and does not lie on the methionine recycle pathway.</text>
</comment>
<dbReference type="EC" id="1.13.11.54" evidence="9"/>
<gene>
    <name evidence="9" type="primary">mtnD</name>
    <name evidence="10" type="ORF">ABAZ39_06095</name>
    <name evidence="11" type="ORF">FH063_001115</name>
</gene>
<dbReference type="Gene3D" id="2.60.120.10">
    <property type="entry name" value="Jelly Rolls"/>
    <property type="match status" value="1"/>
</dbReference>
<evidence type="ECO:0000256" key="4">
    <source>
        <dbReference type="ARBA" id="ARBA00022723"/>
    </source>
</evidence>
<feature type="site" description="May play a role in metal incorporation in vivo" evidence="9">
    <location>
        <position position="96"/>
    </location>
</feature>
<feature type="site" description="Important to generate the dianion" evidence="9">
    <location>
        <position position="105"/>
    </location>
</feature>
<reference evidence="11 13" key="2">
    <citation type="submission" date="2019-07" db="EMBL/GenBank/DDBJ databases">
        <title>Genome sequencing of the stress-tolerant strain Azospirillum brasilense Az19.</title>
        <authorList>
            <person name="Maroniche G.A."/>
            <person name="Garcia J.E."/>
            <person name="Pagnussat L."/>
            <person name="Amenta M."/>
            <person name="Creus C.M."/>
        </authorList>
    </citation>
    <scope>NUCLEOTIDE SEQUENCE [LARGE SCALE GENOMIC DNA]</scope>
    <source>
        <strain evidence="11 13">Az19</strain>
    </source>
</reference>
<dbReference type="GO" id="GO:0019509">
    <property type="term" value="P:L-methionine salvage from methylthioadenosine"/>
    <property type="evidence" value="ECO:0007669"/>
    <property type="project" value="UniProtKB-UniRule"/>
</dbReference>
<dbReference type="Proteomes" id="UP000325333">
    <property type="component" value="Unassembled WGS sequence"/>
</dbReference>
<feature type="binding site" evidence="9">
    <location>
        <position position="103"/>
    </location>
    <ligand>
        <name>Ni(2+)</name>
        <dbReference type="ChEBI" id="CHEBI:49786"/>
    </ligand>
</feature>
<comment type="pathway">
    <text evidence="9">Amino-acid biosynthesis; L-methionine biosynthesis via salvage pathway; L-methionine from S-methyl-5-thio-alpha-D-ribose 1-phosphate: step 5/6.</text>
</comment>
<reference evidence="10 12" key="1">
    <citation type="journal article" date="2014" name="Genome Announc.">
        <title>Complete Genome Sequence of the Model Rhizosphere Strain Azospirillum brasilense Az39, Successfully Applied in Agriculture.</title>
        <authorList>
            <person name="Rivera D."/>
            <person name="Revale S."/>
            <person name="Molina R."/>
            <person name="Gualpa J."/>
            <person name="Puente M."/>
            <person name="Maroniche G."/>
            <person name="Paris G."/>
            <person name="Baker D."/>
            <person name="Clavijo B."/>
            <person name="McLay K."/>
            <person name="Spaepen S."/>
            <person name="Perticari A."/>
            <person name="Vazquez M."/>
            <person name="Wisniewski-Dye F."/>
            <person name="Watkins C."/>
            <person name="Martinez-Abarca F."/>
            <person name="Vanderleyden J."/>
            <person name="Cassan F."/>
        </authorList>
    </citation>
    <scope>NUCLEOTIDE SEQUENCE [LARGE SCALE GENOMIC DNA]</scope>
    <source>
        <strain evidence="10 12">Az39</strain>
    </source>
</reference>
<dbReference type="AlphaFoldDB" id="A0A060DFG2"/>
<evidence type="ECO:0000256" key="1">
    <source>
        <dbReference type="ARBA" id="ARBA00000428"/>
    </source>
</evidence>
<dbReference type="GO" id="GO:0010309">
    <property type="term" value="F:acireductone dioxygenase [iron(II)-requiring] activity"/>
    <property type="evidence" value="ECO:0007669"/>
    <property type="project" value="UniProtKB-UniRule"/>
</dbReference>
<dbReference type="GO" id="GO:0019284">
    <property type="term" value="P:L-methionine salvage from S-adenosylmethionine"/>
    <property type="evidence" value="ECO:0007669"/>
    <property type="project" value="InterPro"/>
</dbReference>
<keyword evidence="3 9" id="KW-0028">Amino-acid biosynthesis</keyword>
<dbReference type="KEGG" id="abq:ABAZ39_06095"/>
<dbReference type="InterPro" id="IPR004313">
    <property type="entry name" value="ARD"/>
</dbReference>
<evidence type="ECO:0000313" key="12">
    <source>
        <dbReference type="Proteomes" id="UP000027186"/>
    </source>
</evidence>
<keyword evidence="5 9" id="KW-0223">Dioxygenase</keyword>
<dbReference type="CDD" id="cd02232">
    <property type="entry name" value="cupin_ARD"/>
    <property type="match status" value="1"/>
</dbReference>
<keyword evidence="4 9" id="KW-0479">Metal-binding</keyword>
<dbReference type="PANTHER" id="PTHR23418">
    <property type="entry name" value="ACIREDUCTONE DIOXYGENASE"/>
    <property type="match status" value="1"/>
</dbReference>
<evidence type="ECO:0000313" key="13">
    <source>
        <dbReference type="Proteomes" id="UP000325333"/>
    </source>
</evidence>
<dbReference type="SUPFAM" id="SSF51182">
    <property type="entry name" value="RmlC-like cupins"/>
    <property type="match status" value="1"/>
</dbReference>
<dbReference type="EC" id="1.13.11.53" evidence="9"/>
<dbReference type="GO" id="GO:0005506">
    <property type="term" value="F:iron ion binding"/>
    <property type="evidence" value="ECO:0007669"/>
    <property type="project" value="UniProtKB-UniRule"/>
</dbReference>
<evidence type="ECO:0000256" key="7">
    <source>
        <dbReference type="ARBA" id="ARBA00023004"/>
    </source>
</evidence>
<keyword evidence="2 9" id="KW-0533">Nickel</keyword>
<feature type="binding site" evidence="9">
    <location>
        <position position="99"/>
    </location>
    <ligand>
        <name>Fe(2+)</name>
        <dbReference type="ChEBI" id="CHEBI:29033"/>
    </ligand>
</feature>
<evidence type="ECO:0000256" key="3">
    <source>
        <dbReference type="ARBA" id="ARBA00022605"/>
    </source>
</evidence>
<feature type="binding site" evidence="9">
    <location>
        <position position="97"/>
    </location>
    <ligand>
        <name>Ni(2+)</name>
        <dbReference type="ChEBI" id="CHEBI:49786"/>
    </ligand>
</feature>
<dbReference type="Pfam" id="PF03079">
    <property type="entry name" value="ARD"/>
    <property type="match status" value="1"/>
</dbReference>
<dbReference type="InterPro" id="IPR011051">
    <property type="entry name" value="RmlC_Cupin_sf"/>
</dbReference>
<dbReference type="EMBL" id="VEWN01000001">
    <property type="protein sequence ID" value="KAA1058915.1"/>
    <property type="molecule type" value="Genomic_DNA"/>
</dbReference>
<comment type="cofactor">
    <cofactor evidence="9">
        <name>Ni(2+)</name>
        <dbReference type="ChEBI" id="CHEBI:49786"/>
    </cofactor>
    <text evidence="9">Binds 1 nickel ion per monomer.</text>
</comment>
<comment type="similarity">
    <text evidence="9">Belongs to the acireductone dioxygenase (ARD) family.</text>
</comment>
<feature type="binding site" evidence="9">
    <location>
        <position position="141"/>
    </location>
    <ligand>
        <name>Fe(2+)</name>
        <dbReference type="ChEBI" id="CHEBI:29033"/>
    </ligand>
</feature>
<evidence type="ECO:0000256" key="5">
    <source>
        <dbReference type="ARBA" id="ARBA00022964"/>
    </source>
</evidence>
<evidence type="ECO:0000256" key="8">
    <source>
        <dbReference type="ARBA" id="ARBA00023167"/>
    </source>
</evidence>